<feature type="coiled-coil region" evidence="1">
    <location>
        <begin position="52"/>
        <end position="79"/>
    </location>
</feature>
<accession>G0QSP6</accession>
<dbReference type="AlphaFoldDB" id="G0QSP6"/>
<evidence type="ECO:0000313" key="3">
    <source>
        <dbReference type="Proteomes" id="UP000008983"/>
    </source>
</evidence>
<sequence length="213" mass="25214">MNTTPEFIYNPLPPSPYNVLWAQNKDIKTDDTTPYMIPASVNPKKSSVTICIDDSNEMINLQAQRIAMLEERCDLLTKQYQRYYSGLKNKDDELKHWKNRCDLLQSHLKVPYTRIEELQSQKNEVKKDQIRMVQILKNAESELENLIKLSDQKEKDIAFWKERAKKAEKTQTIIMSLEHRIRILGQENNRLNSLITEGSRYKPPQPFNFWQQQ</sequence>
<dbReference type="OrthoDB" id="10429570at2759"/>
<evidence type="ECO:0000256" key="1">
    <source>
        <dbReference type="SAM" id="Coils"/>
    </source>
</evidence>
<dbReference type="SUPFAM" id="SSF57997">
    <property type="entry name" value="Tropomyosin"/>
    <property type="match status" value="1"/>
</dbReference>
<dbReference type="eggNOG" id="ENOG502R2KW">
    <property type="taxonomic scope" value="Eukaryota"/>
</dbReference>
<dbReference type="EMBL" id="GL983819">
    <property type="protein sequence ID" value="EGR31762.1"/>
    <property type="molecule type" value="Genomic_DNA"/>
</dbReference>
<keyword evidence="3" id="KW-1185">Reference proteome</keyword>
<dbReference type="OMA" id="TEMIRIQ"/>
<name>G0QSP6_ICHMU</name>
<dbReference type="Proteomes" id="UP000008983">
    <property type="component" value="Unassembled WGS sequence"/>
</dbReference>
<dbReference type="GeneID" id="14907895"/>
<organism evidence="2 3">
    <name type="scientific">Ichthyophthirius multifiliis</name>
    <name type="common">White spot disease agent</name>
    <name type="synonym">Ich</name>
    <dbReference type="NCBI Taxonomy" id="5932"/>
    <lineage>
        <taxon>Eukaryota</taxon>
        <taxon>Sar</taxon>
        <taxon>Alveolata</taxon>
        <taxon>Ciliophora</taxon>
        <taxon>Intramacronucleata</taxon>
        <taxon>Oligohymenophorea</taxon>
        <taxon>Hymenostomatida</taxon>
        <taxon>Ophryoglenina</taxon>
        <taxon>Ichthyophthirius</taxon>
    </lineage>
</organism>
<proteinExistence type="predicted"/>
<evidence type="ECO:0000313" key="2">
    <source>
        <dbReference type="EMBL" id="EGR31762.1"/>
    </source>
</evidence>
<dbReference type="RefSeq" id="XP_004035248.1">
    <property type="nucleotide sequence ID" value="XM_004035200.1"/>
</dbReference>
<gene>
    <name evidence="2" type="ORF">IMG5_102620</name>
</gene>
<keyword evidence="1" id="KW-0175">Coiled coil</keyword>
<feature type="coiled-coil region" evidence="1">
    <location>
        <begin position="136"/>
        <end position="170"/>
    </location>
</feature>
<protein>
    <submittedName>
        <fullName evidence="2">Uncharacterized protein</fullName>
    </submittedName>
</protein>
<dbReference type="InParanoid" id="G0QSP6"/>
<reference evidence="2 3" key="1">
    <citation type="submission" date="2011-07" db="EMBL/GenBank/DDBJ databases">
        <authorList>
            <person name="Coyne R."/>
            <person name="Brami D."/>
            <person name="Johnson J."/>
            <person name="Hostetler J."/>
            <person name="Hannick L."/>
            <person name="Clark T."/>
            <person name="Cassidy-Hanley D."/>
            <person name="Inman J."/>
        </authorList>
    </citation>
    <scope>NUCLEOTIDE SEQUENCE [LARGE SCALE GENOMIC DNA]</scope>
    <source>
        <strain evidence="2 3">G5</strain>
    </source>
</reference>